<gene>
    <name evidence="2" type="ORF">V6N12_048459</name>
</gene>
<feature type="region of interest" description="Disordered" evidence="1">
    <location>
        <begin position="45"/>
        <end position="104"/>
    </location>
</feature>
<reference evidence="2 3" key="1">
    <citation type="journal article" date="2024" name="G3 (Bethesda)">
        <title>Genome assembly of Hibiscus sabdariffa L. provides insights into metabolisms of medicinal natural products.</title>
        <authorList>
            <person name="Kim T."/>
        </authorList>
    </citation>
    <scope>NUCLEOTIDE SEQUENCE [LARGE SCALE GENOMIC DNA]</scope>
    <source>
        <strain evidence="2">TK-2024</strain>
        <tissue evidence="2">Old leaves</tissue>
    </source>
</reference>
<dbReference type="Proteomes" id="UP001472677">
    <property type="component" value="Unassembled WGS sequence"/>
</dbReference>
<feature type="compositionally biased region" description="Polar residues" evidence="1">
    <location>
        <begin position="90"/>
        <end position="104"/>
    </location>
</feature>
<dbReference type="PANTHER" id="PTHR35021:SF8">
    <property type="entry name" value="FIBER PROTEIN FB17"/>
    <property type="match status" value="1"/>
</dbReference>
<evidence type="ECO:0000256" key="1">
    <source>
        <dbReference type="SAM" id="MobiDB-lite"/>
    </source>
</evidence>
<comment type="caution">
    <text evidence="2">The sequence shown here is derived from an EMBL/GenBank/DDBJ whole genome shotgun (WGS) entry which is preliminary data.</text>
</comment>
<dbReference type="EMBL" id="JBBPBM010000013">
    <property type="protein sequence ID" value="KAK8561387.1"/>
    <property type="molecule type" value="Genomic_DNA"/>
</dbReference>
<organism evidence="2 3">
    <name type="scientific">Hibiscus sabdariffa</name>
    <name type="common">roselle</name>
    <dbReference type="NCBI Taxonomy" id="183260"/>
    <lineage>
        <taxon>Eukaryota</taxon>
        <taxon>Viridiplantae</taxon>
        <taxon>Streptophyta</taxon>
        <taxon>Embryophyta</taxon>
        <taxon>Tracheophyta</taxon>
        <taxon>Spermatophyta</taxon>
        <taxon>Magnoliopsida</taxon>
        <taxon>eudicotyledons</taxon>
        <taxon>Gunneridae</taxon>
        <taxon>Pentapetalae</taxon>
        <taxon>rosids</taxon>
        <taxon>malvids</taxon>
        <taxon>Malvales</taxon>
        <taxon>Malvaceae</taxon>
        <taxon>Malvoideae</taxon>
        <taxon>Hibiscus</taxon>
    </lineage>
</organism>
<protein>
    <submittedName>
        <fullName evidence="2">Uncharacterized protein</fullName>
    </submittedName>
</protein>
<evidence type="ECO:0000313" key="3">
    <source>
        <dbReference type="Proteomes" id="UP001472677"/>
    </source>
</evidence>
<accession>A0ABR2EHA8</accession>
<feature type="region of interest" description="Disordered" evidence="1">
    <location>
        <begin position="125"/>
        <end position="161"/>
    </location>
</feature>
<dbReference type="PANTHER" id="PTHR35021">
    <property type="match status" value="1"/>
</dbReference>
<sequence length="510" mass="57537">MRILHFKDTQNSIDSGKMTIDEDTTVESLPLSLDSGDRAFAMGLENELQEDDTNEKSGITGQRKRTAPKGQGRGRKKRGHTNDVGKPSEAFQQPDSAMELESQQQACDIVQGQANKMMKKLIPVRPRKQQAPNELPKAKGKGHQAFDVSRSPKASQPTVPMGTEKAVRVLVNENKSPPEVLKVLMDRLIRRMKIDKSADMEKFIQLLNLVFQLDIKFLFPTIAKTLETISTQWPVRSDLDNILKDIAKERGLSKHSTFDEEMILRFEAVEQAIKTSDEKRAEDLAKVGELGEILCVEGVSTETLREKLSTAFPFLFSEEKETKKLPKDNILQEISTTKVIDQKTLREKISAAFPSLCLTENVTWEIPGDVDEEMFAIECPTGFTWPWDEANATNEPRLSFEDLKNELLDVNNRDVKVSDFHGLQDAINSAKGHIPDHLKIIVEKIEQDRGEVTPPDDLHKLLLVLLSASVKEMEDLAVNELNRPMLLIQERTPVREISLGRHENGDDFPI</sequence>
<proteinExistence type="predicted"/>
<feature type="compositionally biased region" description="Basic residues" evidence="1">
    <location>
        <begin position="62"/>
        <end position="79"/>
    </location>
</feature>
<evidence type="ECO:0000313" key="2">
    <source>
        <dbReference type="EMBL" id="KAK8561387.1"/>
    </source>
</evidence>
<name>A0ABR2EHA8_9ROSI</name>
<keyword evidence="3" id="KW-1185">Reference proteome</keyword>